<proteinExistence type="predicted"/>
<organism evidence="1">
    <name type="scientific">Oryza punctata</name>
    <name type="common">Red rice</name>
    <dbReference type="NCBI Taxonomy" id="4537"/>
    <lineage>
        <taxon>Eukaryota</taxon>
        <taxon>Viridiplantae</taxon>
        <taxon>Streptophyta</taxon>
        <taxon>Embryophyta</taxon>
        <taxon>Tracheophyta</taxon>
        <taxon>Spermatophyta</taxon>
        <taxon>Magnoliopsida</taxon>
        <taxon>Liliopsida</taxon>
        <taxon>Poales</taxon>
        <taxon>Poaceae</taxon>
        <taxon>BOP clade</taxon>
        <taxon>Oryzoideae</taxon>
        <taxon>Oryzeae</taxon>
        <taxon>Oryzinae</taxon>
        <taxon>Oryza</taxon>
    </lineage>
</organism>
<protein>
    <submittedName>
        <fullName evidence="1">Uncharacterized protein</fullName>
    </submittedName>
</protein>
<dbReference type="AlphaFoldDB" id="A0A0E0K261"/>
<keyword evidence="2" id="KW-1185">Reference proteome</keyword>
<evidence type="ECO:0000313" key="2">
    <source>
        <dbReference type="Proteomes" id="UP000026962"/>
    </source>
</evidence>
<dbReference type="Gramene" id="OPUNC02G21370.1">
    <property type="protein sequence ID" value="OPUNC02G21370.1"/>
    <property type="gene ID" value="OPUNC02G21370"/>
</dbReference>
<accession>A0A0E0K261</accession>
<evidence type="ECO:0000313" key="1">
    <source>
        <dbReference type="EnsemblPlants" id="OPUNC02G21370.1"/>
    </source>
</evidence>
<sequence>MGADATSSPARSHHRCARRIAGGELEDGMGWVAYRPFSRRGRAQVPKGAAVLNGRARANACQSRAGEWNRGRRSRLLKLSLLMSKKNNIVSVSKEKNVTTTPRINQFTKDMMTTLMNKVKYTKDGKADEYDKGNNDDASLIHQCALALASTYGMAPPVSALGSVNL</sequence>
<dbReference type="HOGENOM" id="CLU_1605352_0_0_1"/>
<reference evidence="1" key="1">
    <citation type="submission" date="2015-04" db="UniProtKB">
        <authorList>
            <consortium name="EnsemblPlants"/>
        </authorList>
    </citation>
    <scope>IDENTIFICATION</scope>
</reference>
<reference evidence="1" key="2">
    <citation type="submission" date="2018-05" db="EMBL/GenBank/DDBJ databases">
        <title>OpunRS2 (Oryza punctata Reference Sequence Version 2).</title>
        <authorList>
            <person name="Zhang J."/>
            <person name="Kudrna D."/>
            <person name="Lee S."/>
            <person name="Talag J."/>
            <person name="Welchert J."/>
            <person name="Wing R.A."/>
        </authorList>
    </citation>
    <scope>NUCLEOTIDE SEQUENCE [LARGE SCALE GENOMIC DNA]</scope>
</reference>
<dbReference type="EnsemblPlants" id="OPUNC02G21370.1">
    <property type="protein sequence ID" value="OPUNC02G21370.1"/>
    <property type="gene ID" value="OPUNC02G21370"/>
</dbReference>
<dbReference type="Proteomes" id="UP000026962">
    <property type="component" value="Chromosome 2"/>
</dbReference>
<name>A0A0E0K261_ORYPU</name>